<accession>A0AAU7NW53</accession>
<dbReference type="RefSeq" id="WP_305909785.1">
    <property type="nucleotide sequence ID" value="NZ_CP157743.1"/>
</dbReference>
<proteinExistence type="predicted"/>
<dbReference type="CDD" id="cd20751">
    <property type="entry name" value="cyt_P460_Ne-like"/>
    <property type="match status" value="1"/>
</dbReference>
<protein>
    <submittedName>
        <fullName evidence="3">Cytochrome P460 family protein</fullName>
    </submittedName>
</protein>
<gene>
    <name evidence="3" type="ORF">Q9L42_003655</name>
</gene>
<feature type="signal peptide" evidence="1">
    <location>
        <begin position="1"/>
        <end position="30"/>
    </location>
</feature>
<dbReference type="EMBL" id="CP157743">
    <property type="protein sequence ID" value="XBS21229.1"/>
    <property type="molecule type" value="Genomic_DNA"/>
</dbReference>
<dbReference type="InterPro" id="IPR038142">
    <property type="entry name" value="Cytochrome_P460_sp"/>
</dbReference>
<dbReference type="Gene3D" id="3.50.70.20">
    <property type="entry name" value="Cytochrome P460"/>
    <property type="match status" value="1"/>
</dbReference>
<dbReference type="AlphaFoldDB" id="A0AAU7NW53"/>
<feature type="chain" id="PRO_5043571471" evidence="1">
    <location>
        <begin position="31"/>
        <end position="206"/>
    </location>
</feature>
<name>A0AAU7NW53_9GAMM</name>
<sequence>MFQFTFNRRTLAFALSFLLSALTVTSTATAGDSPSEKTYAHFNEAGQLLRPSGYREWIFIGAPLTPNDMNNGKAAFPEFHNVYIDPVSWAHWKTTGEFRDGTIIVKELVSVGGKQAASGNGYFQGDYIGLEAMVRSKQHLPDADGHWGFFRYTIEHSDRLHKSAAAQPEENCMACHQSKAAKDQVFIQYYPVLRAAAGKGDRGTGR</sequence>
<dbReference type="KEGG" id="mech:Q9L42_003655"/>
<organism evidence="3 4">
    <name type="scientific">Methylomarinum roseum</name>
    <dbReference type="NCBI Taxonomy" id="3067653"/>
    <lineage>
        <taxon>Bacteria</taxon>
        <taxon>Pseudomonadati</taxon>
        <taxon>Pseudomonadota</taxon>
        <taxon>Gammaproteobacteria</taxon>
        <taxon>Methylococcales</taxon>
        <taxon>Methylococcaceae</taxon>
        <taxon>Methylomarinum</taxon>
    </lineage>
</organism>
<feature type="domain" description="Cytochrome P460" evidence="2">
    <location>
        <begin position="51"/>
        <end position="186"/>
    </location>
</feature>
<evidence type="ECO:0000259" key="2">
    <source>
        <dbReference type="Pfam" id="PF16694"/>
    </source>
</evidence>
<dbReference type="Pfam" id="PF16694">
    <property type="entry name" value="Cytochrome_P460"/>
    <property type="match status" value="1"/>
</dbReference>
<reference evidence="3 4" key="1">
    <citation type="journal article" date="2024" name="Microbiology">
        <title>Methylomarinum rosea sp. nov., a novel halophilic methanotrophic bacterium from the hypersaline Lake Elton.</title>
        <authorList>
            <person name="Suleimanov R.Z."/>
            <person name="Oshkin I.Y."/>
            <person name="Danilova O.V."/>
            <person name="Suzina N.E."/>
            <person name="Dedysh S.N."/>
        </authorList>
    </citation>
    <scope>NUCLEOTIDE SEQUENCE [LARGE SCALE GENOMIC DNA]</scope>
    <source>
        <strain evidence="3 4">Ch1-1</strain>
    </source>
</reference>
<dbReference type="InterPro" id="IPR032033">
    <property type="entry name" value="Cytochrome_P460"/>
</dbReference>
<keyword evidence="4" id="KW-1185">Reference proteome</keyword>
<evidence type="ECO:0000256" key="1">
    <source>
        <dbReference type="SAM" id="SignalP"/>
    </source>
</evidence>
<keyword evidence="1" id="KW-0732">Signal</keyword>
<evidence type="ECO:0000313" key="4">
    <source>
        <dbReference type="Proteomes" id="UP001225378"/>
    </source>
</evidence>
<dbReference type="Proteomes" id="UP001225378">
    <property type="component" value="Chromosome"/>
</dbReference>
<evidence type="ECO:0000313" key="3">
    <source>
        <dbReference type="EMBL" id="XBS21229.1"/>
    </source>
</evidence>